<gene>
    <name evidence="5" type="ORF">O3P16_12375</name>
</gene>
<dbReference type="SUPFAM" id="SSF46785">
    <property type="entry name" value="Winged helix' DNA-binding domain"/>
    <property type="match status" value="1"/>
</dbReference>
<dbReference type="InterPro" id="IPR011711">
    <property type="entry name" value="GntR_C"/>
</dbReference>
<sequence>MQQIQKQSLADMVAGNLQKQIQESFYAVDSKLPTEPELMKTFGVGRSTIREAIKLLVNSGFLNVQQGVGTFVKSKNGHEHIENTLEKSKLSDIHEVRELLEIKIAEKAAQKRTLKHLKKIEEALAARLAYAENGDIDNCIKADIQFHTAIAESCGNSLLCDLYNVTSEHISKSFSNQYKNTDAFIETHSNHEALYRHIKNKDSKKALKAIEQIIGTF</sequence>
<dbReference type="PRINTS" id="PR00035">
    <property type="entry name" value="HTHGNTR"/>
</dbReference>
<dbReference type="Gene3D" id="1.10.10.10">
    <property type="entry name" value="Winged helix-like DNA-binding domain superfamily/Winged helix DNA-binding domain"/>
    <property type="match status" value="1"/>
</dbReference>
<dbReference type="Pfam" id="PF07729">
    <property type="entry name" value="FCD"/>
    <property type="match status" value="1"/>
</dbReference>
<dbReference type="CDD" id="cd07377">
    <property type="entry name" value="WHTH_GntR"/>
    <property type="match status" value="1"/>
</dbReference>
<evidence type="ECO:0000313" key="5">
    <source>
        <dbReference type="EMBL" id="MDA3615608.1"/>
    </source>
</evidence>
<feature type="domain" description="HTH gntR-type" evidence="4">
    <location>
        <begin position="7"/>
        <end position="75"/>
    </location>
</feature>
<dbReference type="InterPro" id="IPR000524">
    <property type="entry name" value="Tscrpt_reg_HTH_GntR"/>
</dbReference>
<evidence type="ECO:0000313" key="6">
    <source>
        <dbReference type="Proteomes" id="UP001210231"/>
    </source>
</evidence>
<reference evidence="5 6" key="1">
    <citation type="submission" date="2022-12" db="EMBL/GenBank/DDBJ databases">
        <title>Chitinophagaceae gen. sp. nov., a new member of the family Chitinophagaceae, isolated from soil in a chemical factory.</title>
        <authorList>
            <person name="Ke Z."/>
        </authorList>
    </citation>
    <scope>NUCLEOTIDE SEQUENCE [LARGE SCALE GENOMIC DNA]</scope>
    <source>
        <strain evidence="5 6">LY-5</strain>
    </source>
</reference>
<dbReference type="Gene3D" id="1.20.120.530">
    <property type="entry name" value="GntR ligand-binding domain-like"/>
    <property type="match status" value="1"/>
</dbReference>
<accession>A0ABT4ULE3</accession>
<dbReference type="EMBL" id="JAQGEF010000014">
    <property type="protein sequence ID" value="MDA3615608.1"/>
    <property type="molecule type" value="Genomic_DNA"/>
</dbReference>
<keyword evidence="2" id="KW-0238">DNA-binding</keyword>
<proteinExistence type="predicted"/>
<dbReference type="SMART" id="SM00895">
    <property type="entry name" value="FCD"/>
    <property type="match status" value="1"/>
</dbReference>
<keyword evidence="1" id="KW-0805">Transcription regulation</keyword>
<evidence type="ECO:0000259" key="4">
    <source>
        <dbReference type="PROSITE" id="PS50949"/>
    </source>
</evidence>
<dbReference type="SUPFAM" id="SSF48008">
    <property type="entry name" value="GntR ligand-binding domain-like"/>
    <property type="match status" value="1"/>
</dbReference>
<name>A0ABT4ULE3_9BACT</name>
<dbReference type="PANTHER" id="PTHR43537">
    <property type="entry name" value="TRANSCRIPTIONAL REGULATOR, GNTR FAMILY"/>
    <property type="match status" value="1"/>
</dbReference>
<dbReference type="InterPro" id="IPR036388">
    <property type="entry name" value="WH-like_DNA-bd_sf"/>
</dbReference>
<dbReference type="InterPro" id="IPR008920">
    <property type="entry name" value="TF_FadR/GntR_C"/>
</dbReference>
<dbReference type="Pfam" id="PF00392">
    <property type="entry name" value="GntR"/>
    <property type="match status" value="1"/>
</dbReference>
<dbReference type="PROSITE" id="PS50949">
    <property type="entry name" value="HTH_GNTR"/>
    <property type="match status" value="1"/>
</dbReference>
<keyword evidence="3" id="KW-0804">Transcription</keyword>
<comment type="caution">
    <text evidence="5">The sequence shown here is derived from an EMBL/GenBank/DDBJ whole genome shotgun (WGS) entry which is preliminary data.</text>
</comment>
<organism evidence="5 6">
    <name type="scientific">Polluticaenibacter yanchengensis</name>
    <dbReference type="NCBI Taxonomy" id="3014562"/>
    <lineage>
        <taxon>Bacteria</taxon>
        <taxon>Pseudomonadati</taxon>
        <taxon>Bacteroidota</taxon>
        <taxon>Chitinophagia</taxon>
        <taxon>Chitinophagales</taxon>
        <taxon>Chitinophagaceae</taxon>
        <taxon>Polluticaenibacter</taxon>
    </lineage>
</organism>
<dbReference type="PANTHER" id="PTHR43537:SF47">
    <property type="entry name" value="REGULATORY PROTEIN GNTR HTH"/>
    <property type="match status" value="1"/>
</dbReference>
<dbReference type="SMART" id="SM00345">
    <property type="entry name" value="HTH_GNTR"/>
    <property type="match status" value="1"/>
</dbReference>
<dbReference type="InterPro" id="IPR036390">
    <property type="entry name" value="WH_DNA-bd_sf"/>
</dbReference>
<evidence type="ECO:0000256" key="3">
    <source>
        <dbReference type="ARBA" id="ARBA00023163"/>
    </source>
</evidence>
<evidence type="ECO:0000256" key="2">
    <source>
        <dbReference type="ARBA" id="ARBA00023125"/>
    </source>
</evidence>
<evidence type="ECO:0000256" key="1">
    <source>
        <dbReference type="ARBA" id="ARBA00023015"/>
    </source>
</evidence>
<keyword evidence="6" id="KW-1185">Reference proteome</keyword>
<dbReference type="Proteomes" id="UP001210231">
    <property type="component" value="Unassembled WGS sequence"/>
</dbReference>
<protein>
    <submittedName>
        <fullName evidence="5">FadR/GntR family transcriptional regulator</fullName>
    </submittedName>
</protein>